<feature type="compositionally biased region" description="Pro residues" evidence="1">
    <location>
        <begin position="112"/>
        <end position="122"/>
    </location>
</feature>
<evidence type="ECO:0000313" key="2">
    <source>
        <dbReference type="EMBL" id="KAK3942188.1"/>
    </source>
</evidence>
<comment type="caution">
    <text evidence="2">The sequence shown here is derived from an EMBL/GenBank/DDBJ whole genome shotgun (WGS) entry which is preliminary data.</text>
</comment>
<name>A0AAN6NDG1_9PEZI</name>
<evidence type="ECO:0000313" key="3">
    <source>
        <dbReference type="Proteomes" id="UP001303473"/>
    </source>
</evidence>
<sequence length="508" mass="55739">MASAFSKEVNYAFAMRGGEGSMRWSIECNKIDWAKEEAEIASIVERHQSGVYDHTVAQPSSSATTATRWRQQFGTNYVTFTAPKEIPQPPQPKGKGSVEKILKMTGWSVSPRPSPSVSPAPEPSGHNSSRKVQQLTGMDLGVNDESRRGSTVGDSDRSNASDAYSQISPGCAELEATPVFESISDLDLNRNDFGEGDTWSINDPPPKYSSGADSNVIPIRFSSSLEGNAADVPRPLSIIKVPVPAVTEREVNDSRCGTPEQFYPFLNRPYEDPRPSSRPGSRPRSRASVAESAITDADDDDLDLYHATAAEIARTTASHTQQRQRQTSRSLSRGRASSDHNLSMDGDSAMPKTPITAKRLSEMARKVFKKKRTNSQSTFGESVWSFAPNAELLLEHHHLRAAATQSAARGRPLSADLDSILFPPKNTDASIITVEHRETNEEAAPRPKRTKSQRRREDLKSKISKPEPITANAITAPLTSPRAYLFPTRSVRSPRSARGQEPAWAKGW</sequence>
<feature type="region of interest" description="Disordered" evidence="1">
    <location>
        <begin position="486"/>
        <end position="508"/>
    </location>
</feature>
<feature type="compositionally biased region" description="Basic and acidic residues" evidence="1">
    <location>
        <begin position="435"/>
        <end position="445"/>
    </location>
</feature>
<dbReference type="EMBL" id="MU853776">
    <property type="protein sequence ID" value="KAK3942188.1"/>
    <property type="molecule type" value="Genomic_DNA"/>
</dbReference>
<protein>
    <submittedName>
        <fullName evidence="2">Uncharacterized protein</fullName>
    </submittedName>
</protein>
<proteinExistence type="predicted"/>
<dbReference type="AlphaFoldDB" id="A0AAN6NDG1"/>
<feature type="region of interest" description="Disordered" evidence="1">
    <location>
        <begin position="313"/>
        <end position="353"/>
    </location>
</feature>
<organism evidence="2 3">
    <name type="scientific">Diplogelasinospora grovesii</name>
    <dbReference type="NCBI Taxonomy" id="303347"/>
    <lineage>
        <taxon>Eukaryota</taxon>
        <taxon>Fungi</taxon>
        <taxon>Dikarya</taxon>
        <taxon>Ascomycota</taxon>
        <taxon>Pezizomycotina</taxon>
        <taxon>Sordariomycetes</taxon>
        <taxon>Sordariomycetidae</taxon>
        <taxon>Sordariales</taxon>
        <taxon>Diplogelasinosporaceae</taxon>
        <taxon>Diplogelasinospora</taxon>
    </lineage>
</organism>
<feature type="compositionally biased region" description="Low complexity" evidence="1">
    <location>
        <begin position="313"/>
        <end position="335"/>
    </location>
</feature>
<gene>
    <name evidence="2" type="ORF">QBC46DRAFT_380842</name>
</gene>
<feature type="compositionally biased region" description="Low complexity" evidence="1">
    <location>
        <begin position="277"/>
        <end position="295"/>
    </location>
</feature>
<accession>A0AAN6NDG1</accession>
<feature type="region of interest" description="Disordered" evidence="1">
    <location>
        <begin position="106"/>
        <end position="165"/>
    </location>
</feature>
<evidence type="ECO:0000256" key="1">
    <source>
        <dbReference type="SAM" id="MobiDB-lite"/>
    </source>
</evidence>
<feature type="compositionally biased region" description="Basic and acidic residues" evidence="1">
    <location>
        <begin position="455"/>
        <end position="465"/>
    </location>
</feature>
<feature type="compositionally biased region" description="Basic and acidic residues" evidence="1">
    <location>
        <begin position="144"/>
        <end position="159"/>
    </location>
</feature>
<reference evidence="3" key="1">
    <citation type="journal article" date="2023" name="Mol. Phylogenet. Evol.">
        <title>Genome-scale phylogeny and comparative genomics of the fungal order Sordariales.</title>
        <authorList>
            <person name="Hensen N."/>
            <person name="Bonometti L."/>
            <person name="Westerberg I."/>
            <person name="Brannstrom I.O."/>
            <person name="Guillou S."/>
            <person name="Cros-Aarteil S."/>
            <person name="Calhoun S."/>
            <person name="Haridas S."/>
            <person name="Kuo A."/>
            <person name="Mondo S."/>
            <person name="Pangilinan J."/>
            <person name="Riley R."/>
            <person name="LaButti K."/>
            <person name="Andreopoulos B."/>
            <person name="Lipzen A."/>
            <person name="Chen C."/>
            <person name="Yan M."/>
            <person name="Daum C."/>
            <person name="Ng V."/>
            <person name="Clum A."/>
            <person name="Steindorff A."/>
            <person name="Ohm R.A."/>
            <person name="Martin F."/>
            <person name="Silar P."/>
            <person name="Natvig D.O."/>
            <person name="Lalanne C."/>
            <person name="Gautier V."/>
            <person name="Ament-Velasquez S.L."/>
            <person name="Kruys A."/>
            <person name="Hutchinson M.I."/>
            <person name="Powell A.J."/>
            <person name="Barry K."/>
            <person name="Miller A.N."/>
            <person name="Grigoriev I.V."/>
            <person name="Debuchy R."/>
            <person name="Gladieux P."/>
            <person name="Hiltunen Thoren M."/>
            <person name="Johannesson H."/>
        </authorList>
    </citation>
    <scope>NUCLEOTIDE SEQUENCE [LARGE SCALE GENOMIC DNA]</scope>
    <source>
        <strain evidence="3">CBS 340.73</strain>
    </source>
</reference>
<feature type="region of interest" description="Disordered" evidence="1">
    <location>
        <begin position="249"/>
        <end position="295"/>
    </location>
</feature>
<feature type="region of interest" description="Disordered" evidence="1">
    <location>
        <begin position="435"/>
        <end position="474"/>
    </location>
</feature>
<feature type="compositionally biased region" description="Polar residues" evidence="1">
    <location>
        <begin position="125"/>
        <end position="136"/>
    </location>
</feature>
<keyword evidence="3" id="KW-1185">Reference proteome</keyword>
<dbReference type="Proteomes" id="UP001303473">
    <property type="component" value="Unassembled WGS sequence"/>
</dbReference>